<dbReference type="GO" id="GO:0004617">
    <property type="term" value="F:phosphoglycerate dehydrogenase activity"/>
    <property type="evidence" value="ECO:0007669"/>
    <property type="project" value="UniProtKB-ARBA"/>
</dbReference>
<dbReference type="RefSeq" id="WP_008952957.1">
    <property type="nucleotide sequence ID" value="NZ_ACIS01000002.1"/>
</dbReference>
<evidence type="ECO:0000313" key="7">
    <source>
        <dbReference type="EMBL" id="EEG09921.1"/>
    </source>
</evidence>
<gene>
    <name evidence="7" type="ORF">FuraDRAFT_0937</name>
</gene>
<keyword evidence="3" id="KW-0520">NAD</keyword>
<dbReference type="eggNOG" id="COG0111">
    <property type="taxonomic scope" value="Bacteria"/>
</dbReference>
<dbReference type="GO" id="GO:0051287">
    <property type="term" value="F:NAD binding"/>
    <property type="evidence" value="ECO:0007669"/>
    <property type="project" value="InterPro"/>
</dbReference>
<dbReference type="Proteomes" id="UP000003165">
    <property type="component" value="Unassembled WGS sequence"/>
</dbReference>
<name>B9Z038_9NEIS</name>
<proteinExistence type="inferred from homology"/>
<dbReference type="SUPFAM" id="SSF52283">
    <property type="entry name" value="Formate/glycerate dehydrogenase catalytic domain-like"/>
    <property type="match status" value="1"/>
</dbReference>
<dbReference type="PANTHER" id="PTHR42789">
    <property type="entry name" value="D-ISOMER SPECIFIC 2-HYDROXYACID DEHYDROGENASE FAMILY PROTEIN (AFU_ORTHOLOGUE AFUA_6G10090)"/>
    <property type="match status" value="1"/>
</dbReference>
<evidence type="ECO:0000259" key="5">
    <source>
        <dbReference type="Pfam" id="PF00389"/>
    </source>
</evidence>
<evidence type="ECO:0000256" key="4">
    <source>
        <dbReference type="RuleBase" id="RU003719"/>
    </source>
</evidence>
<dbReference type="InterPro" id="IPR006139">
    <property type="entry name" value="D-isomer_2_OHA_DH_cat_dom"/>
</dbReference>
<comment type="caution">
    <text evidence="7">The sequence shown here is derived from an EMBL/GenBank/DDBJ whole genome shotgun (WGS) entry which is preliminary data.</text>
</comment>
<dbReference type="Pfam" id="PF00389">
    <property type="entry name" value="2-Hacid_dh"/>
    <property type="match status" value="1"/>
</dbReference>
<keyword evidence="8" id="KW-1185">Reference proteome</keyword>
<dbReference type="InterPro" id="IPR006140">
    <property type="entry name" value="D-isomer_DH_NAD-bd"/>
</dbReference>
<feature type="domain" description="D-isomer specific 2-hydroxyacid dehydrogenase NAD-binding" evidence="6">
    <location>
        <begin position="142"/>
        <end position="316"/>
    </location>
</feature>
<dbReference type="InterPro" id="IPR036291">
    <property type="entry name" value="NAD(P)-bd_dom_sf"/>
</dbReference>
<comment type="similarity">
    <text evidence="1 4">Belongs to the D-isomer specific 2-hydroxyacid dehydrogenase family.</text>
</comment>
<dbReference type="SUPFAM" id="SSF51735">
    <property type="entry name" value="NAD(P)-binding Rossmann-fold domains"/>
    <property type="match status" value="1"/>
</dbReference>
<evidence type="ECO:0000256" key="1">
    <source>
        <dbReference type="ARBA" id="ARBA00005854"/>
    </source>
</evidence>
<dbReference type="GO" id="GO:0006564">
    <property type="term" value="P:L-serine biosynthetic process"/>
    <property type="evidence" value="ECO:0007669"/>
    <property type="project" value="UniProtKB-ARBA"/>
</dbReference>
<dbReference type="Pfam" id="PF02826">
    <property type="entry name" value="2-Hacid_dh_C"/>
    <property type="match status" value="1"/>
</dbReference>
<accession>B9Z038</accession>
<dbReference type="PROSITE" id="PS00671">
    <property type="entry name" value="D_2_HYDROXYACID_DH_3"/>
    <property type="match status" value="1"/>
</dbReference>
<feature type="domain" description="D-isomer specific 2-hydroxyacid dehydrogenase catalytic" evidence="5">
    <location>
        <begin position="40"/>
        <end position="332"/>
    </location>
</feature>
<evidence type="ECO:0000256" key="3">
    <source>
        <dbReference type="ARBA" id="ARBA00023027"/>
    </source>
</evidence>
<protein>
    <submittedName>
        <fullName evidence="7">D-isomer specific 2-hydroxyacid dehydrogenase NAD-binding</fullName>
    </submittedName>
</protein>
<evidence type="ECO:0000256" key="2">
    <source>
        <dbReference type="ARBA" id="ARBA00023002"/>
    </source>
</evidence>
<reference evidence="7 8" key="1">
    <citation type="submission" date="2009-02" db="EMBL/GenBank/DDBJ databases">
        <title>Sequencing of the draft genome and assembly of Lutiella nitroferrum 2002.</title>
        <authorList>
            <consortium name="US DOE Joint Genome Institute (JGI-PGF)"/>
            <person name="Lucas S."/>
            <person name="Copeland A."/>
            <person name="Lapidus A."/>
            <person name="Glavina del Rio T."/>
            <person name="Tice H."/>
            <person name="Bruce D."/>
            <person name="Goodwin L."/>
            <person name="Pitluck S."/>
            <person name="Larimer F."/>
            <person name="Land M.L."/>
            <person name="Hauser L."/>
            <person name="Coates J.D."/>
        </authorList>
    </citation>
    <scope>NUCLEOTIDE SEQUENCE [LARGE SCALE GENOMIC DNA]</scope>
    <source>
        <strain evidence="7 8">2002</strain>
    </source>
</reference>
<dbReference type="FunFam" id="3.40.50.720:FF:000041">
    <property type="entry name" value="D-3-phosphoglycerate dehydrogenase"/>
    <property type="match status" value="1"/>
</dbReference>
<evidence type="ECO:0000313" key="8">
    <source>
        <dbReference type="Proteomes" id="UP000003165"/>
    </source>
</evidence>
<dbReference type="AlphaFoldDB" id="B9Z038"/>
<dbReference type="PANTHER" id="PTHR42789:SF1">
    <property type="entry name" value="D-ISOMER SPECIFIC 2-HYDROXYACID DEHYDROGENASE FAMILY PROTEIN (AFU_ORTHOLOGUE AFUA_6G10090)"/>
    <property type="match status" value="1"/>
</dbReference>
<dbReference type="InterPro" id="IPR050857">
    <property type="entry name" value="D-2-hydroxyacid_DH"/>
</dbReference>
<organism evidence="7 8">
    <name type="scientific">Pseudogulbenkiania ferrooxidans 2002</name>
    <dbReference type="NCBI Taxonomy" id="279714"/>
    <lineage>
        <taxon>Bacteria</taxon>
        <taxon>Pseudomonadati</taxon>
        <taxon>Pseudomonadota</taxon>
        <taxon>Betaproteobacteria</taxon>
        <taxon>Neisseriales</taxon>
        <taxon>Chromobacteriaceae</taxon>
        <taxon>Pseudogulbenkiania</taxon>
    </lineage>
</organism>
<dbReference type="Gene3D" id="3.40.50.720">
    <property type="entry name" value="NAD(P)-binding Rossmann-like Domain"/>
    <property type="match status" value="2"/>
</dbReference>
<evidence type="ECO:0000259" key="6">
    <source>
        <dbReference type="Pfam" id="PF02826"/>
    </source>
</evidence>
<dbReference type="GO" id="GO:0047545">
    <property type="term" value="F:(S)-2-hydroxyglutarate dehydrogenase activity"/>
    <property type="evidence" value="ECO:0007669"/>
    <property type="project" value="UniProtKB-ARBA"/>
</dbReference>
<dbReference type="EMBL" id="ACIS01000002">
    <property type="protein sequence ID" value="EEG09921.1"/>
    <property type="molecule type" value="Genomic_DNA"/>
</dbReference>
<sequence length="338" mass="35308">MSAGKFETVLPDEPVFWDVEQRPSRQSETEAILPVEHVRVLVCDPIPSVAVERMREGGLLVDEWIGLSPAMLEELIGDYDAVVVRSATRLGAQQLAAAQRLRLIVRAGVGTDNIDLAAAASQGIAVLNTPKASTGSVAELALGMLLALARRIPQADAAVKSGGWPKKEFSDGIELAGKTLGIIGVGRIGGALGRCAAALGMVVVGADKAAEPVGRFEGLALLSLEALLACADFVSIHTPPSKAGRAVIGKKEIARMKDGVLLVNCARGGLVDEEALLTALDSGKVRGAALDVFAGEPPSDLRLARHPHVICTPHLGASTREAQARIGVEIAQLMLEQL</sequence>
<dbReference type="InterPro" id="IPR029753">
    <property type="entry name" value="D-isomer_DH_CS"/>
</dbReference>
<keyword evidence="2 4" id="KW-0560">Oxidoreductase</keyword>